<reference evidence="2 3" key="1">
    <citation type="submission" date="2020-04" db="EMBL/GenBank/DDBJ databases">
        <title>MicrobeNet Type strains.</title>
        <authorList>
            <person name="Nicholson A.C."/>
        </authorList>
    </citation>
    <scope>NUCLEOTIDE SEQUENCE [LARGE SCALE GENOMIC DNA]</scope>
    <source>
        <strain evidence="2 3">JCM 12354</strain>
    </source>
</reference>
<protein>
    <submittedName>
        <fullName evidence="2">Uncharacterized protein</fullName>
    </submittedName>
</protein>
<comment type="caution">
    <text evidence="2">The sequence shown here is derived from an EMBL/GenBank/DDBJ whole genome shotgun (WGS) entry which is preliminary data.</text>
</comment>
<feature type="region of interest" description="Disordered" evidence="1">
    <location>
        <begin position="26"/>
        <end position="47"/>
    </location>
</feature>
<gene>
    <name evidence="2" type="ORF">HGA08_20740</name>
</gene>
<evidence type="ECO:0000313" key="3">
    <source>
        <dbReference type="Proteomes" id="UP000565711"/>
    </source>
</evidence>
<keyword evidence="3" id="KW-1185">Reference proteome</keyword>
<evidence type="ECO:0000256" key="1">
    <source>
        <dbReference type="SAM" id="MobiDB-lite"/>
    </source>
</evidence>
<proteinExistence type="predicted"/>
<dbReference type="RefSeq" id="WP_067877908.1">
    <property type="nucleotide sequence ID" value="NZ_JAAXOP010000012.1"/>
</dbReference>
<name>A0A846XZI9_9NOCA</name>
<dbReference type="Proteomes" id="UP000565711">
    <property type="component" value="Unassembled WGS sequence"/>
</dbReference>
<accession>A0A846XZI9</accession>
<organism evidence="2 3">
    <name type="scientific">Nocardia vermiculata</name>
    <dbReference type="NCBI Taxonomy" id="257274"/>
    <lineage>
        <taxon>Bacteria</taxon>
        <taxon>Bacillati</taxon>
        <taxon>Actinomycetota</taxon>
        <taxon>Actinomycetes</taxon>
        <taxon>Mycobacteriales</taxon>
        <taxon>Nocardiaceae</taxon>
        <taxon>Nocardia</taxon>
    </lineage>
</organism>
<evidence type="ECO:0000313" key="2">
    <source>
        <dbReference type="EMBL" id="NKY52636.1"/>
    </source>
</evidence>
<sequence>MNIRTILHRRQAQSLPLLPDSEAEPLAVPFRSNGRRSRRSDAEREERLERLLTPTELDLVEHRQV</sequence>
<dbReference type="EMBL" id="JAAXOP010000012">
    <property type="protein sequence ID" value="NKY52636.1"/>
    <property type="molecule type" value="Genomic_DNA"/>
</dbReference>
<dbReference type="AlphaFoldDB" id="A0A846XZI9"/>